<feature type="compositionally biased region" description="Low complexity" evidence="1">
    <location>
        <begin position="306"/>
        <end position="329"/>
    </location>
</feature>
<reference evidence="2 3" key="1">
    <citation type="submission" date="2017-08" db="EMBL/GenBank/DDBJ databases">
        <title>Acidophilic green algal genome provides insights into adaptation to an acidic environment.</title>
        <authorList>
            <person name="Hirooka S."/>
            <person name="Hirose Y."/>
            <person name="Kanesaki Y."/>
            <person name="Higuchi S."/>
            <person name="Fujiwara T."/>
            <person name="Onuma R."/>
            <person name="Era A."/>
            <person name="Ohbayashi R."/>
            <person name="Uzuka A."/>
            <person name="Nozaki H."/>
            <person name="Yoshikawa H."/>
            <person name="Miyagishima S.Y."/>
        </authorList>
    </citation>
    <scope>NUCLEOTIDE SEQUENCE [LARGE SCALE GENOMIC DNA]</scope>
    <source>
        <strain evidence="2 3">NIES-2499</strain>
    </source>
</reference>
<feature type="compositionally biased region" description="Low complexity" evidence="1">
    <location>
        <begin position="922"/>
        <end position="939"/>
    </location>
</feature>
<feature type="region of interest" description="Disordered" evidence="1">
    <location>
        <begin position="1"/>
        <end position="72"/>
    </location>
</feature>
<sequence length="965" mass="97677">MCDHQVRQGSDLSDLSGPDDQYQKYGGDTESEEEEEEDTAAGYEEEIAEAADWTPEQIAAGAAVGQQQQQEAEEMLRKAAVDAITAQSGGAVASGGAAMPLALAAAKAREARQSYVAAGVHGGGSGAFSPSALQATGMTGAFSPNAAARAGGGGGALSPSGARYQTGSRDNAVAVSPTASRRVDAGPGVFGSTYEQSSRTSAIMTASQPALQPGTTTTASSLPRAPEVTIPSDSSSPIVGKVASSFQQPVGSATSSELTDDAIRSPGNKQTRYNRREEDHASEDANPELIHSTCSSWSSPRPGHYDSNATSPTAAAATADIASASDSVSVKPSDLKPSFLETVARSNELMDSATSKEAVRQQLQQAVQLNNETVPLQSTEERAPHPRSPTVSFEPSRTSALPVDQHTPHHVKAFPADTTPVVTPEDRLLSAATDSAAAAAATFKASTELPNNTSSSSSNSLKRTGSMQQAASSSGIPASLAAASTPSSGSRGIIDEVELFRRSTSSLPSYMRTTASSGSKAAPSSTHSATPPARVSAESGRGSRRSSECGEGGDCKTIPVNNSSSKPKAGMQPLPGASSRTIPSKSPEPPSGSSFSRPGSSSTSKPPSVPLPSSRSSRDMSSSASKLSAAVAAAGPSASLKANYSASSNKALGSVPTTQSTMISAQDNVQATNVPAAAAASSDLRRSTSLNKGQAISNAATSGSRSAQSGTTQPSSTAATSLGATTTAAPIINNTGTSDAAGGASNTDAAAAPAPEAATAVPAADAGSSSDTKLSPRSSANTPSAAASPARAGAAGLPFGSFRLVRLKKAVNCDASAGTTEQETHDGLKEVFQCDVTLQPGSLAVIVAHDVDAEGAADSTRVPRTWVFCPDPLCLDSKPQGSSLPSWPKKLPLEGGMKIVRSEYNKLLEVGLDIQAPQKQQTKSSPARTTSTAATVNSVADDDNKQEPAVLSSTHALASGTAMDT</sequence>
<dbReference type="Proteomes" id="UP000232323">
    <property type="component" value="Unassembled WGS sequence"/>
</dbReference>
<feature type="region of interest" description="Disordered" evidence="1">
    <location>
        <begin position="148"/>
        <end position="334"/>
    </location>
</feature>
<evidence type="ECO:0000256" key="1">
    <source>
        <dbReference type="SAM" id="MobiDB-lite"/>
    </source>
</evidence>
<feature type="region of interest" description="Disordered" evidence="1">
    <location>
        <begin position="370"/>
        <end position="419"/>
    </location>
</feature>
<keyword evidence="3" id="KW-1185">Reference proteome</keyword>
<feature type="compositionally biased region" description="Low complexity" evidence="1">
    <location>
        <begin position="775"/>
        <end position="792"/>
    </location>
</feature>
<proteinExistence type="predicted"/>
<feature type="compositionally biased region" description="Polar residues" evidence="1">
    <location>
        <begin position="951"/>
        <end position="965"/>
    </location>
</feature>
<comment type="caution">
    <text evidence="2">The sequence shown here is derived from an EMBL/GenBank/DDBJ whole genome shotgun (WGS) entry which is preliminary data.</text>
</comment>
<evidence type="ECO:0000313" key="2">
    <source>
        <dbReference type="EMBL" id="GAX78634.1"/>
    </source>
</evidence>
<feature type="region of interest" description="Disordered" evidence="1">
    <location>
        <begin position="917"/>
        <end position="965"/>
    </location>
</feature>
<protein>
    <submittedName>
        <fullName evidence="2">Uncharacterized protein</fullName>
    </submittedName>
</protein>
<feature type="compositionally biased region" description="Acidic residues" evidence="1">
    <location>
        <begin position="29"/>
        <end position="49"/>
    </location>
</feature>
<feature type="compositionally biased region" description="Low complexity" evidence="1">
    <location>
        <begin position="56"/>
        <end position="70"/>
    </location>
</feature>
<name>A0A250X6C2_9CHLO</name>
<gene>
    <name evidence="2" type="ORF">CEUSTIGMA_g6072.t1</name>
</gene>
<feature type="compositionally biased region" description="Low complexity" evidence="1">
    <location>
        <begin position="739"/>
        <end position="768"/>
    </location>
</feature>
<evidence type="ECO:0000313" key="3">
    <source>
        <dbReference type="Proteomes" id="UP000232323"/>
    </source>
</evidence>
<feature type="compositionally biased region" description="Polar residues" evidence="1">
    <location>
        <begin position="244"/>
        <end position="257"/>
    </location>
</feature>
<feature type="compositionally biased region" description="Polar residues" evidence="1">
    <location>
        <begin position="389"/>
        <end position="399"/>
    </location>
</feature>
<feature type="compositionally biased region" description="Polar residues" evidence="1">
    <location>
        <begin position="687"/>
        <end position="714"/>
    </location>
</feature>
<feature type="region of interest" description="Disordered" evidence="1">
    <location>
        <begin position="674"/>
        <end position="722"/>
    </location>
</feature>
<feature type="compositionally biased region" description="Low complexity" evidence="1">
    <location>
        <begin position="432"/>
        <end position="460"/>
    </location>
</feature>
<dbReference type="OrthoDB" id="552302at2759"/>
<feature type="region of interest" description="Disordered" evidence="1">
    <location>
        <begin position="739"/>
        <end position="792"/>
    </location>
</feature>
<feature type="compositionally biased region" description="Polar residues" evidence="1">
    <location>
        <begin position="644"/>
        <end position="658"/>
    </location>
</feature>
<dbReference type="AlphaFoldDB" id="A0A250X6C2"/>
<feature type="compositionally biased region" description="Low complexity" evidence="1">
    <location>
        <begin position="591"/>
        <end position="642"/>
    </location>
</feature>
<feature type="compositionally biased region" description="Polar residues" evidence="1">
    <location>
        <begin position="502"/>
        <end position="529"/>
    </location>
</feature>
<feature type="compositionally biased region" description="Polar residues" evidence="1">
    <location>
        <begin position="461"/>
        <end position="476"/>
    </location>
</feature>
<feature type="compositionally biased region" description="Low complexity" evidence="1">
    <location>
        <begin position="9"/>
        <end position="28"/>
    </location>
</feature>
<accession>A0A250X6C2</accession>
<feature type="compositionally biased region" description="Polar residues" evidence="1">
    <location>
        <begin position="193"/>
        <end position="221"/>
    </location>
</feature>
<feature type="region of interest" description="Disordered" evidence="1">
    <location>
        <begin position="432"/>
        <end position="658"/>
    </location>
</feature>
<organism evidence="2 3">
    <name type="scientific">Chlamydomonas eustigma</name>
    <dbReference type="NCBI Taxonomy" id="1157962"/>
    <lineage>
        <taxon>Eukaryota</taxon>
        <taxon>Viridiplantae</taxon>
        <taxon>Chlorophyta</taxon>
        <taxon>core chlorophytes</taxon>
        <taxon>Chlorophyceae</taxon>
        <taxon>CS clade</taxon>
        <taxon>Chlamydomonadales</taxon>
        <taxon>Chlamydomonadaceae</taxon>
        <taxon>Chlamydomonas</taxon>
    </lineage>
</organism>
<feature type="compositionally biased region" description="Basic and acidic residues" evidence="1">
    <location>
        <begin position="274"/>
        <end position="283"/>
    </location>
</feature>
<dbReference type="EMBL" id="BEGY01000034">
    <property type="protein sequence ID" value="GAX78634.1"/>
    <property type="molecule type" value="Genomic_DNA"/>
</dbReference>
<feature type="compositionally biased region" description="Low complexity" evidence="1">
    <location>
        <begin position="478"/>
        <end position="490"/>
    </location>
</feature>